<gene>
    <name evidence="7" type="ORF">ACFPMF_22225</name>
</gene>
<feature type="signal peptide" evidence="5">
    <location>
        <begin position="1"/>
        <end position="22"/>
    </location>
</feature>
<name>A0ABW0IH39_9BACT</name>
<evidence type="ECO:0000256" key="4">
    <source>
        <dbReference type="PROSITE-ProRule" id="PRU00433"/>
    </source>
</evidence>
<keyword evidence="1 4" id="KW-0349">Heme</keyword>
<protein>
    <submittedName>
        <fullName evidence="7">C-type cytochrome</fullName>
    </submittedName>
</protein>
<dbReference type="Proteomes" id="UP001596106">
    <property type="component" value="Unassembled WGS sequence"/>
</dbReference>
<dbReference type="SUPFAM" id="SSF46626">
    <property type="entry name" value="Cytochrome c"/>
    <property type="match status" value="1"/>
</dbReference>
<dbReference type="PROSITE" id="PS51007">
    <property type="entry name" value="CYTC"/>
    <property type="match status" value="1"/>
</dbReference>
<dbReference type="InterPro" id="IPR036909">
    <property type="entry name" value="Cyt_c-like_dom_sf"/>
</dbReference>
<evidence type="ECO:0000256" key="3">
    <source>
        <dbReference type="ARBA" id="ARBA00023004"/>
    </source>
</evidence>
<evidence type="ECO:0000256" key="5">
    <source>
        <dbReference type="SAM" id="SignalP"/>
    </source>
</evidence>
<proteinExistence type="predicted"/>
<evidence type="ECO:0000256" key="1">
    <source>
        <dbReference type="ARBA" id="ARBA00022617"/>
    </source>
</evidence>
<keyword evidence="3 4" id="KW-0408">Iron</keyword>
<dbReference type="InterPro" id="IPR009056">
    <property type="entry name" value="Cyt_c-like_dom"/>
</dbReference>
<reference evidence="8" key="1">
    <citation type="journal article" date="2019" name="Int. J. Syst. Evol. Microbiol.">
        <title>The Global Catalogue of Microorganisms (GCM) 10K type strain sequencing project: providing services to taxonomists for standard genome sequencing and annotation.</title>
        <authorList>
            <consortium name="The Broad Institute Genomics Platform"/>
            <consortium name="The Broad Institute Genome Sequencing Center for Infectious Disease"/>
            <person name="Wu L."/>
            <person name="Ma J."/>
        </authorList>
    </citation>
    <scope>NUCLEOTIDE SEQUENCE [LARGE SCALE GENOMIC DNA]</scope>
    <source>
        <strain evidence="8">CCUG 55250</strain>
    </source>
</reference>
<evidence type="ECO:0000313" key="8">
    <source>
        <dbReference type="Proteomes" id="UP001596106"/>
    </source>
</evidence>
<sequence length="204" mass="22679">MVKKWLYSLSIAVLGFAALSFTADRNEPVKPAPATGNRMATAKPANDPTLVKRGEYLVTIMGCTDCHSPKKFTDKGPVSDMDRYLSGYDAREKLPPFDRNIVKDGQWAMFSSQFTAIAGPWGVSFAANLTPDETGIGNWTFEQFSKAFRQGKYRGQDNTRPLLPPMPWEQYAHVTDDDAKAIFAYLKSLKPVRNTVPMPIPPGQ</sequence>
<dbReference type="PANTHER" id="PTHR35008:SF4">
    <property type="entry name" value="BLL4482 PROTEIN"/>
    <property type="match status" value="1"/>
</dbReference>
<dbReference type="Gene3D" id="1.10.760.10">
    <property type="entry name" value="Cytochrome c-like domain"/>
    <property type="match status" value="1"/>
</dbReference>
<keyword evidence="2 4" id="KW-0479">Metal-binding</keyword>
<organism evidence="7 8">
    <name type="scientific">Larkinella bovis</name>
    <dbReference type="NCBI Taxonomy" id="683041"/>
    <lineage>
        <taxon>Bacteria</taxon>
        <taxon>Pseudomonadati</taxon>
        <taxon>Bacteroidota</taxon>
        <taxon>Cytophagia</taxon>
        <taxon>Cytophagales</taxon>
        <taxon>Spirosomataceae</taxon>
        <taxon>Larkinella</taxon>
    </lineage>
</organism>
<accession>A0ABW0IH39</accession>
<comment type="caution">
    <text evidence="7">The sequence shown here is derived from an EMBL/GenBank/DDBJ whole genome shotgun (WGS) entry which is preliminary data.</text>
</comment>
<dbReference type="InterPro" id="IPR051459">
    <property type="entry name" value="Cytochrome_c-type_DH"/>
</dbReference>
<feature type="domain" description="Cytochrome c" evidence="6">
    <location>
        <begin position="49"/>
        <end position="190"/>
    </location>
</feature>
<keyword evidence="5" id="KW-0732">Signal</keyword>
<keyword evidence="8" id="KW-1185">Reference proteome</keyword>
<dbReference type="RefSeq" id="WP_379849190.1">
    <property type="nucleotide sequence ID" value="NZ_JBHSMA010000010.1"/>
</dbReference>
<feature type="chain" id="PRO_5047343062" evidence="5">
    <location>
        <begin position="23"/>
        <end position="204"/>
    </location>
</feature>
<evidence type="ECO:0000259" key="6">
    <source>
        <dbReference type="PROSITE" id="PS51007"/>
    </source>
</evidence>
<dbReference type="PANTHER" id="PTHR35008">
    <property type="entry name" value="BLL4482 PROTEIN-RELATED"/>
    <property type="match status" value="1"/>
</dbReference>
<evidence type="ECO:0000313" key="7">
    <source>
        <dbReference type="EMBL" id="MFC5412058.1"/>
    </source>
</evidence>
<evidence type="ECO:0000256" key="2">
    <source>
        <dbReference type="ARBA" id="ARBA00022723"/>
    </source>
</evidence>
<dbReference type="EMBL" id="JBHSMA010000010">
    <property type="protein sequence ID" value="MFC5412058.1"/>
    <property type="molecule type" value="Genomic_DNA"/>
</dbReference>